<evidence type="ECO:0000313" key="3">
    <source>
        <dbReference type="WBParaSite" id="maker-unitig_35088-snap-gene-0.2-mRNA-1"/>
    </source>
</evidence>
<dbReference type="WBParaSite" id="maker-unitig_35088-snap-gene-0.2-mRNA-1">
    <property type="protein sequence ID" value="maker-unitig_35088-snap-gene-0.2-mRNA-1"/>
    <property type="gene ID" value="maker-unitig_35088-snap-gene-0.2"/>
</dbReference>
<reference evidence="3" key="1">
    <citation type="submission" date="2016-11" db="UniProtKB">
        <authorList>
            <consortium name="WormBaseParasite"/>
        </authorList>
    </citation>
    <scope>IDENTIFICATION</scope>
</reference>
<feature type="compositionally biased region" description="Polar residues" evidence="1">
    <location>
        <begin position="368"/>
        <end position="383"/>
    </location>
</feature>
<evidence type="ECO:0000313" key="2">
    <source>
        <dbReference type="Proteomes" id="UP000095280"/>
    </source>
</evidence>
<dbReference type="AlphaFoldDB" id="A0A1I8FHI5"/>
<feature type="region of interest" description="Disordered" evidence="1">
    <location>
        <begin position="533"/>
        <end position="554"/>
    </location>
</feature>
<evidence type="ECO:0000256" key="1">
    <source>
        <dbReference type="SAM" id="MobiDB-lite"/>
    </source>
</evidence>
<proteinExistence type="predicted"/>
<feature type="region of interest" description="Disordered" evidence="1">
    <location>
        <begin position="366"/>
        <end position="386"/>
    </location>
</feature>
<organism evidence="2 3">
    <name type="scientific">Macrostomum lignano</name>
    <dbReference type="NCBI Taxonomy" id="282301"/>
    <lineage>
        <taxon>Eukaryota</taxon>
        <taxon>Metazoa</taxon>
        <taxon>Spiralia</taxon>
        <taxon>Lophotrochozoa</taxon>
        <taxon>Platyhelminthes</taxon>
        <taxon>Rhabditophora</taxon>
        <taxon>Macrostomorpha</taxon>
        <taxon>Macrostomida</taxon>
        <taxon>Macrostomidae</taxon>
        <taxon>Macrostomum</taxon>
    </lineage>
</organism>
<sequence>YAGRPEVHHRHPHPTVACQQRAAISAASLTSSPDGQCLSENPRAQTHKDFDRLCWASLPRPVRVRRRCQLRQALESPQADEASLIEIVLLQDACTAEAFAEERPGRISGPFKTLVERPRRAQPSARAPYSTATRPVATAATLADESPAGWAAGGPPDGALDARGATAHMRAAFCRVPAASVRRRQRRRRDRKPARRMVQTSSPAGGGRKRLLTLLAVPLQQARLAVLAKMVFGKMAVCGRCSVWNDDACRLKKNGGLGSLFLGSMSIWEDDHATIESYFAVVISRAASVDMVQMNHSEAFWRCRRRTPTTLGCDQPAFAASLAGCTTRLLQLIGEGATDEELFLYESIKTPQLRFAQRFRFFTKQNERQTPWKSDSQQASLGSRRSARMPPFRMQKMSQQQLLQRLMLNRNRKWQRRRLLRRRRLCAAWCQQRQTNQTKRQVLTMKIMSKPLWRELVIYCCFLVLMTVDGLFSSSAPLAIANATARSTIYYETVLLGVAQIRQVRVGNRTARWPSSFPFGSCAGATARTRMTTRTGELFPGQRRRKPAGVGLSE</sequence>
<accession>A0A1I8FHI5</accession>
<keyword evidence="2" id="KW-1185">Reference proteome</keyword>
<feature type="compositionally biased region" description="Basic residues" evidence="1">
    <location>
        <begin position="181"/>
        <end position="195"/>
    </location>
</feature>
<name>A0A1I8FHI5_9PLAT</name>
<protein>
    <submittedName>
        <fullName evidence="3">Guanylate cyclase domain-containing protein</fullName>
    </submittedName>
</protein>
<feature type="region of interest" description="Disordered" evidence="1">
    <location>
        <begin position="116"/>
        <end position="135"/>
    </location>
</feature>
<feature type="region of interest" description="Disordered" evidence="1">
    <location>
        <begin position="180"/>
        <end position="205"/>
    </location>
</feature>
<dbReference type="Proteomes" id="UP000095280">
    <property type="component" value="Unplaced"/>
</dbReference>